<dbReference type="PROSITE" id="PS51900">
    <property type="entry name" value="CB"/>
    <property type="match status" value="1"/>
</dbReference>
<dbReference type="Pfam" id="PF00589">
    <property type="entry name" value="Phage_integrase"/>
    <property type="match status" value="1"/>
</dbReference>
<dbReference type="CDD" id="cd00796">
    <property type="entry name" value="INT_Rci_Hp1_C"/>
    <property type="match status" value="1"/>
</dbReference>
<feature type="domain" description="Tyr recombinase" evidence="5">
    <location>
        <begin position="149"/>
        <end position="322"/>
    </location>
</feature>
<sequence length="339" mass="39138">MIKRKPRPWLHKQSGNWKVQIAGKQINLGPDEAEAWNQYNKLMSASAGPEQNPTCYDTFNRYLAFCEAKRSEATFSLAQRHLKRAAGFLGKRLKVSELTPEMIYQWLDQDYSSSSSTYQNDAVSHVIAAINHCRISNPLHRMEKPSRQQREFFLYPEQWKFLIEAISDDLFRDYVIFGLHTGARPQEIGAMSTRHYEREDSRIHFPKHEAKGKKRPRLIYLDDVAKEIIERNLQSRGPILRNRNGKPWNKDNVNCRFRRLKVKLKMPDIVAYTLRHSFAVWKLTEGVEVAIVAALMGHVDSRMVEGRYGHIPNNKKLMLAATKTSSPLSAALNRSDSDA</sequence>
<dbReference type="GO" id="GO:0006310">
    <property type="term" value="P:DNA recombination"/>
    <property type="evidence" value="ECO:0007669"/>
    <property type="project" value="UniProtKB-KW"/>
</dbReference>
<dbReference type="InterPro" id="IPR044068">
    <property type="entry name" value="CB"/>
</dbReference>
<protein>
    <recommendedName>
        <fullName evidence="9">Tyr recombinase domain-containing protein</fullName>
    </recommendedName>
</protein>
<organism evidence="7 8">
    <name type="scientific">Blastopirellula marina</name>
    <dbReference type="NCBI Taxonomy" id="124"/>
    <lineage>
        <taxon>Bacteria</taxon>
        <taxon>Pseudomonadati</taxon>
        <taxon>Planctomycetota</taxon>
        <taxon>Planctomycetia</taxon>
        <taxon>Pirellulales</taxon>
        <taxon>Pirellulaceae</taxon>
        <taxon>Blastopirellula</taxon>
    </lineage>
</organism>
<dbReference type="GO" id="GO:0003677">
    <property type="term" value="F:DNA binding"/>
    <property type="evidence" value="ECO:0007669"/>
    <property type="project" value="UniProtKB-UniRule"/>
</dbReference>
<comment type="caution">
    <text evidence="7">The sequence shown here is derived from an EMBL/GenBank/DDBJ whole genome shotgun (WGS) entry which is preliminary data.</text>
</comment>
<dbReference type="PANTHER" id="PTHR30349:SF88">
    <property type="entry name" value="BLL1584 PROTEIN"/>
    <property type="match status" value="1"/>
</dbReference>
<dbReference type="SUPFAM" id="SSF56349">
    <property type="entry name" value="DNA breaking-rejoining enzymes"/>
    <property type="match status" value="1"/>
</dbReference>
<keyword evidence="2 4" id="KW-0238">DNA-binding</keyword>
<evidence type="ECO:0000259" key="5">
    <source>
        <dbReference type="PROSITE" id="PS51898"/>
    </source>
</evidence>
<evidence type="ECO:0000256" key="3">
    <source>
        <dbReference type="ARBA" id="ARBA00023172"/>
    </source>
</evidence>
<evidence type="ECO:0008006" key="9">
    <source>
        <dbReference type="Google" id="ProtNLM"/>
    </source>
</evidence>
<dbReference type="InterPro" id="IPR050090">
    <property type="entry name" value="Tyrosine_recombinase_XerCD"/>
</dbReference>
<dbReference type="OrthoDB" id="255290at2"/>
<evidence type="ECO:0000256" key="1">
    <source>
        <dbReference type="ARBA" id="ARBA00022908"/>
    </source>
</evidence>
<reference evidence="7 8" key="1">
    <citation type="submission" date="2018-02" db="EMBL/GenBank/DDBJ databases">
        <title>Comparative genomes isolates from brazilian mangrove.</title>
        <authorList>
            <person name="Araujo J.E."/>
            <person name="Taketani R.G."/>
            <person name="Silva M.C.P."/>
            <person name="Loureco M.V."/>
            <person name="Andreote F.D."/>
        </authorList>
    </citation>
    <scope>NUCLEOTIDE SEQUENCE [LARGE SCALE GENOMIC DNA]</scope>
    <source>
        <strain evidence="7 8">Nap-Phe MGV</strain>
    </source>
</reference>
<dbReference type="RefSeq" id="WP_105334457.1">
    <property type="nucleotide sequence ID" value="NZ_PUHZ01000006.1"/>
</dbReference>
<feature type="domain" description="Core-binding (CB)" evidence="6">
    <location>
        <begin position="53"/>
        <end position="134"/>
    </location>
</feature>
<evidence type="ECO:0000313" key="7">
    <source>
        <dbReference type="EMBL" id="PQO47008.1"/>
    </source>
</evidence>
<dbReference type="PANTHER" id="PTHR30349">
    <property type="entry name" value="PHAGE INTEGRASE-RELATED"/>
    <property type="match status" value="1"/>
</dbReference>
<evidence type="ECO:0000313" key="8">
    <source>
        <dbReference type="Proteomes" id="UP000237819"/>
    </source>
</evidence>
<keyword evidence="3" id="KW-0233">DNA recombination</keyword>
<accession>A0A2S8GRF3</accession>
<dbReference type="EMBL" id="PUHZ01000006">
    <property type="protein sequence ID" value="PQO47008.1"/>
    <property type="molecule type" value="Genomic_DNA"/>
</dbReference>
<dbReference type="InterPro" id="IPR002104">
    <property type="entry name" value="Integrase_catalytic"/>
</dbReference>
<proteinExistence type="predicted"/>
<name>A0A2S8GRF3_9BACT</name>
<keyword evidence="1" id="KW-0229">DNA integration</keyword>
<dbReference type="PROSITE" id="PS51898">
    <property type="entry name" value="TYR_RECOMBINASE"/>
    <property type="match status" value="1"/>
</dbReference>
<dbReference type="Gene3D" id="1.10.443.10">
    <property type="entry name" value="Intergrase catalytic core"/>
    <property type="match status" value="1"/>
</dbReference>
<dbReference type="InterPro" id="IPR013762">
    <property type="entry name" value="Integrase-like_cat_sf"/>
</dbReference>
<dbReference type="InterPro" id="IPR011010">
    <property type="entry name" value="DNA_brk_join_enz"/>
</dbReference>
<evidence type="ECO:0000259" key="6">
    <source>
        <dbReference type="PROSITE" id="PS51900"/>
    </source>
</evidence>
<evidence type="ECO:0000256" key="4">
    <source>
        <dbReference type="PROSITE-ProRule" id="PRU01248"/>
    </source>
</evidence>
<gene>
    <name evidence="7" type="ORF">C5Y93_05805</name>
</gene>
<evidence type="ECO:0000256" key="2">
    <source>
        <dbReference type="ARBA" id="ARBA00023125"/>
    </source>
</evidence>
<dbReference type="Proteomes" id="UP000237819">
    <property type="component" value="Unassembled WGS sequence"/>
</dbReference>
<dbReference type="AlphaFoldDB" id="A0A2S8GRF3"/>
<dbReference type="GO" id="GO:0015074">
    <property type="term" value="P:DNA integration"/>
    <property type="evidence" value="ECO:0007669"/>
    <property type="project" value="UniProtKB-KW"/>
</dbReference>